<dbReference type="Pfam" id="PF07963">
    <property type="entry name" value="N_methyl"/>
    <property type="match status" value="1"/>
</dbReference>
<evidence type="ECO:0000313" key="1">
    <source>
        <dbReference type="EMBL" id="KRG45553.1"/>
    </source>
</evidence>
<dbReference type="OrthoDB" id="5801210at2"/>
<name>A0A0R0AW66_9GAMM</name>
<dbReference type="Proteomes" id="UP000051802">
    <property type="component" value="Unassembled WGS sequence"/>
</dbReference>
<dbReference type="NCBIfam" id="NF006453">
    <property type="entry name" value="PRK08808.1"/>
    <property type="match status" value="1"/>
</dbReference>
<evidence type="ECO:0000313" key="2">
    <source>
        <dbReference type="Proteomes" id="UP000051802"/>
    </source>
</evidence>
<dbReference type="PROSITE" id="PS00409">
    <property type="entry name" value="PROKAR_NTER_METHYL"/>
    <property type="match status" value="1"/>
</dbReference>
<organism evidence="1 2">
    <name type="scientific">Stenotrophomonas panacihumi</name>
    <dbReference type="NCBI Taxonomy" id="676599"/>
    <lineage>
        <taxon>Bacteria</taxon>
        <taxon>Pseudomonadati</taxon>
        <taxon>Pseudomonadota</taxon>
        <taxon>Gammaproteobacteria</taxon>
        <taxon>Lysobacterales</taxon>
        <taxon>Lysobacteraceae</taxon>
        <taxon>Stenotrophomonas</taxon>
    </lineage>
</organism>
<dbReference type="InterPro" id="IPR012902">
    <property type="entry name" value="N_methyl_site"/>
</dbReference>
<reference evidence="1 2" key="1">
    <citation type="submission" date="2015-10" db="EMBL/GenBank/DDBJ databases">
        <title>Genome sequencing and analysis of members of genus Stenotrophomonas.</title>
        <authorList>
            <person name="Patil P.P."/>
            <person name="Midha S."/>
            <person name="Patil P.B."/>
        </authorList>
    </citation>
    <scope>NUCLEOTIDE SEQUENCE [LARGE SCALE GENOMIC DNA]</scope>
    <source>
        <strain evidence="1 2">JCM 16536</strain>
    </source>
</reference>
<accession>A0A0R0AW66</accession>
<keyword evidence="2" id="KW-1185">Reference proteome</keyword>
<dbReference type="EMBL" id="LLXU01000062">
    <property type="protein sequence ID" value="KRG45553.1"/>
    <property type="molecule type" value="Genomic_DNA"/>
</dbReference>
<gene>
    <name evidence="1" type="ORF">ARC20_07450</name>
</gene>
<dbReference type="AlphaFoldDB" id="A0A0R0AW66"/>
<protein>
    <submittedName>
        <fullName evidence="1">General secretion pathway protein GspJ</fullName>
    </submittedName>
</protein>
<dbReference type="NCBIfam" id="TIGR02532">
    <property type="entry name" value="IV_pilin_GFxxxE"/>
    <property type="match status" value="1"/>
</dbReference>
<proteinExistence type="predicted"/>
<sequence length="211" mass="23245">MSVRRAAGFTLIEVLLATVLLAAGLTLAFATLRSAGTIGGRGEAIAARSERMRTVEGFLRQRLSAALPVVMARDPSTKQPQRFIGEAQRMRFVADVPDYLGYGGPYLHDVGVEGQGAARHLRIQLTQVQAGETLTPAKPVPAEPLADGLVEVRFSYRGFDPRERRMGDWQAQWPDSDRLPRWVRIELRDAQGDWPALLVALPQATTERTSL</sequence>
<dbReference type="STRING" id="676599.ARC20_07450"/>
<dbReference type="RefSeq" id="WP_057645942.1">
    <property type="nucleotide sequence ID" value="NZ_LLXU01000062.1"/>
</dbReference>
<comment type="caution">
    <text evidence="1">The sequence shown here is derived from an EMBL/GenBank/DDBJ whole genome shotgun (WGS) entry which is preliminary data.</text>
</comment>